<evidence type="ECO:0000259" key="1">
    <source>
        <dbReference type="Pfam" id="PF13456"/>
    </source>
</evidence>
<proteinExistence type="predicted"/>
<feature type="domain" description="RNase H type-1" evidence="1">
    <location>
        <begin position="56"/>
        <end position="131"/>
    </location>
</feature>
<protein>
    <recommendedName>
        <fullName evidence="1">RNase H type-1 domain-containing protein</fullName>
    </recommendedName>
</protein>
<name>A0A9D4A3C0_9ROSI</name>
<dbReference type="OrthoDB" id="999038at2759"/>
<organism evidence="2 3">
    <name type="scientific">Gossypium stocksii</name>
    <dbReference type="NCBI Taxonomy" id="47602"/>
    <lineage>
        <taxon>Eukaryota</taxon>
        <taxon>Viridiplantae</taxon>
        <taxon>Streptophyta</taxon>
        <taxon>Embryophyta</taxon>
        <taxon>Tracheophyta</taxon>
        <taxon>Spermatophyta</taxon>
        <taxon>Magnoliopsida</taxon>
        <taxon>eudicotyledons</taxon>
        <taxon>Gunneridae</taxon>
        <taxon>Pentapetalae</taxon>
        <taxon>rosids</taxon>
        <taxon>malvids</taxon>
        <taxon>Malvales</taxon>
        <taxon>Malvaceae</taxon>
        <taxon>Malvoideae</taxon>
        <taxon>Gossypium</taxon>
    </lineage>
</organism>
<gene>
    <name evidence="2" type="ORF">J1N35_022315</name>
</gene>
<dbReference type="CDD" id="cd06222">
    <property type="entry name" value="RNase_H_like"/>
    <property type="match status" value="1"/>
</dbReference>
<dbReference type="Gene3D" id="3.30.420.10">
    <property type="entry name" value="Ribonuclease H-like superfamily/Ribonuclease H"/>
    <property type="match status" value="1"/>
</dbReference>
<dbReference type="GO" id="GO:0003676">
    <property type="term" value="F:nucleic acid binding"/>
    <property type="evidence" value="ECO:0007669"/>
    <property type="project" value="InterPro"/>
</dbReference>
<dbReference type="PANTHER" id="PTHR47074:SF48">
    <property type="entry name" value="POLYNUCLEOTIDYL TRANSFERASE, RIBONUCLEASE H-LIKE SUPERFAMILY PROTEIN"/>
    <property type="match status" value="1"/>
</dbReference>
<dbReference type="PANTHER" id="PTHR47074">
    <property type="entry name" value="BNAC02G40300D PROTEIN"/>
    <property type="match status" value="1"/>
</dbReference>
<reference evidence="2 3" key="1">
    <citation type="journal article" date="2021" name="Plant Biotechnol. J.">
        <title>Multi-omics assisted identification of the key and species-specific regulatory components of drought-tolerant mechanisms in Gossypium stocksii.</title>
        <authorList>
            <person name="Yu D."/>
            <person name="Ke L."/>
            <person name="Zhang D."/>
            <person name="Wu Y."/>
            <person name="Sun Y."/>
            <person name="Mei J."/>
            <person name="Sun J."/>
            <person name="Sun Y."/>
        </authorList>
    </citation>
    <scope>NUCLEOTIDE SEQUENCE [LARGE SCALE GENOMIC DNA]</scope>
    <source>
        <strain evidence="3">cv. E1</strain>
        <tissue evidence="2">Leaf</tissue>
    </source>
</reference>
<keyword evidence="3" id="KW-1185">Reference proteome</keyword>
<dbReference type="InterPro" id="IPR052929">
    <property type="entry name" value="RNase_H-like_EbsB-rel"/>
</dbReference>
<evidence type="ECO:0000313" key="2">
    <source>
        <dbReference type="EMBL" id="KAH1082554.1"/>
    </source>
</evidence>
<dbReference type="InterPro" id="IPR036397">
    <property type="entry name" value="RNaseH_sf"/>
</dbReference>
<dbReference type="AlphaFoldDB" id="A0A9D4A3C0"/>
<dbReference type="InterPro" id="IPR044730">
    <property type="entry name" value="RNase_H-like_dom_plant"/>
</dbReference>
<dbReference type="SUPFAM" id="SSF53098">
    <property type="entry name" value="Ribonuclease H-like"/>
    <property type="match status" value="1"/>
</dbReference>
<evidence type="ECO:0000313" key="3">
    <source>
        <dbReference type="Proteomes" id="UP000828251"/>
    </source>
</evidence>
<dbReference type="GO" id="GO:0004523">
    <property type="term" value="F:RNA-DNA hybrid ribonuclease activity"/>
    <property type="evidence" value="ECO:0007669"/>
    <property type="project" value="InterPro"/>
</dbReference>
<dbReference type="Pfam" id="PF13456">
    <property type="entry name" value="RVT_3"/>
    <property type="match status" value="1"/>
</dbReference>
<dbReference type="InterPro" id="IPR002156">
    <property type="entry name" value="RNaseH_domain"/>
</dbReference>
<dbReference type="InterPro" id="IPR012337">
    <property type="entry name" value="RNaseH-like_sf"/>
</dbReference>
<comment type="caution">
    <text evidence="2">The sequence shown here is derived from an EMBL/GenBank/DDBJ whole genome shotgun (WGS) entry which is preliminary data.</text>
</comment>
<dbReference type="EMBL" id="JAIQCV010000007">
    <property type="protein sequence ID" value="KAH1082554.1"/>
    <property type="molecule type" value="Genomic_DNA"/>
</dbReference>
<sequence>MVFKGKMDATVMIWERAQTLSKDIRIFNLTESSIFSPTQVNKGWKKPPAGYVKVNVDAAISKGCKGISVVARDPDGFVIGGYYNFKETSMDVIWAELDALKEGLQLADRLKVARLILELDSITLVNTVKKRR</sequence>
<accession>A0A9D4A3C0</accession>
<dbReference type="Proteomes" id="UP000828251">
    <property type="component" value="Unassembled WGS sequence"/>
</dbReference>